<sequence length="533" mass="57105">MSTPSSPLAYIPPLIDGACGTVLRAEQPTMSLLRDDARVMVNMMPAMLASLWTELMCHARSMSWADMGDMLIHVGLSIMELYMLVALIPLCLIMPGAVSALWCCACAMMIMGFARILNGKSRVIRCMAGSDGWMMGQEAEDEKWIYVGGMELSARRLSTITLPSLSKLFSRSFIAIPMRTYGLPLDLLSLLIQRNTPFPTDTTRILYTQLRSSLLDSSINRVVVLSHNLGCVPVSKALSQLFTDLPADKLSKLEIYTFGAATAEFVLPTGEAPISAPSSPSLTNGGSHQPILERRPHRLPHVEHFALTTDPFASIGAVRASKETLETRFCGGVFVISAPTISAVGAAASARTTAVSSGAQAGVAVSARATAVSAATGLSMASYLTALFPTQMTSSRRSHPSVLDEVMVIDRDVAEKREFAAMSNFAALRSSASPRDGKKERLSWTGLGATAGQKRDGMSKVVMDGVAGLELARKGCKDCDGHRGREVSWLVRYVNVGCVDSGWKGEGRVDDGGMAGIGHVNGHGMVNGEHRME</sequence>
<keyword evidence="1" id="KW-0812">Transmembrane</keyword>
<feature type="transmembrane region" description="Helical" evidence="1">
    <location>
        <begin position="96"/>
        <end position="117"/>
    </location>
</feature>
<evidence type="ECO:0000313" key="2">
    <source>
        <dbReference type="EMBL" id="KAJ9165784.1"/>
    </source>
</evidence>
<dbReference type="AlphaFoldDB" id="A0AA38W1B5"/>
<reference evidence="2" key="1">
    <citation type="submission" date="2022-07" db="EMBL/GenBank/DDBJ databases">
        <title>Fungi with potential for degradation of polypropylene.</title>
        <authorList>
            <person name="Gostincar C."/>
        </authorList>
    </citation>
    <scope>NUCLEOTIDE SEQUENCE</scope>
    <source>
        <strain evidence="2">EXF-13287</strain>
    </source>
</reference>
<evidence type="ECO:0000313" key="3">
    <source>
        <dbReference type="Proteomes" id="UP001174691"/>
    </source>
</evidence>
<evidence type="ECO:0000256" key="1">
    <source>
        <dbReference type="SAM" id="Phobius"/>
    </source>
</evidence>
<feature type="transmembrane region" description="Helical" evidence="1">
    <location>
        <begin position="71"/>
        <end position="90"/>
    </location>
</feature>
<name>A0AA38W1B5_9PEZI</name>
<dbReference type="EMBL" id="JANBVN010000001">
    <property type="protein sequence ID" value="KAJ9165784.1"/>
    <property type="molecule type" value="Genomic_DNA"/>
</dbReference>
<organism evidence="2 3">
    <name type="scientific">Coniochaeta hoffmannii</name>
    <dbReference type="NCBI Taxonomy" id="91930"/>
    <lineage>
        <taxon>Eukaryota</taxon>
        <taxon>Fungi</taxon>
        <taxon>Dikarya</taxon>
        <taxon>Ascomycota</taxon>
        <taxon>Pezizomycotina</taxon>
        <taxon>Sordariomycetes</taxon>
        <taxon>Sordariomycetidae</taxon>
        <taxon>Coniochaetales</taxon>
        <taxon>Coniochaetaceae</taxon>
        <taxon>Coniochaeta</taxon>
    </lineage>
</organism>
<gene>
    <name evidence="2" type="ORF">NKR19_g106</name>
</gene>
<dbReference type="PANTHER" id="PTHR42044">
    <property type="entry name" value="DUF676 DOMAIN-CONTAINING PROTEIN-RELATED"/>
    <property type="match status" value="1"/>
</dbReference>
<dbReference type="PANTHER" id="PTHR42044:SF2">
    <property type="entry name" value="DUF676 DOMAIN-CONTAINING PROTEIN"/>
    <property type="match status" value="1"/>
</dbReference>
<keyword evidence="1" id="KW-1133">Transmembrane helix</keyword>
<protein>
    <submittedName>
        <fullName evidence="2">Uncharacterized protein</fullName>
    </submittedName>
</protein>
<keyword evidence="1" id="KW-0472">Membrane</keyword>
<accession>A0AA38W1B5</accession>
<proteinExistence type="predicted"/>
<dbReference type="Proteomes" id="UP001174691">
    <property type="component" value="Unassembled WGS sequence"/>
</dbReference>
<comment type="caution">
    <text evidence="2">The sequence shown here is derived from an EMBL/GenBank/DDBJ whole genome shotgun (WGS) entry which is preliminary data.</text>
</comment>
<keyword evidence="3" id="KW-1185">Reference proteome</keyword>